<dbReference type="PANTHER" id="PTHR30086">
    <property type="entry name" value="ARGININE EXPORTER PROTEIN ARGO"/>
    <property type="match status" value="1"/>
</dbReference>
<dbReference type="Proteomes" id="UP000249165">
    <property type="component" value="Unassembled WGS sequence"/>
</dbReference>
<evidence type="ECO:0000313" key="7">
    <source>
        <dbReference type="EMBL" id="RAK18124.1"/>
    </source>
</evidence>
<keyword evidence="5 6" id="KW-0472">Membrane</keyword>
<feature type="transmembrane region" description="Helical" evidence="6">
    <location>
        <begin position="98"/>
        <end position="121"/>
    </location>
</feature>
<dbReference type="EMBL" id="QLMG01000014">
    <property type="protein sequence ID" value="RAK18124.1"/>
    <property type="molecule type" value="Genomic_DNA"/>
</dbReference>
<dbReference type="OrthoDB" id="5638726at2"/>
<comment type="caution">
    <text evidence="7">The sequence shown here is derived from an EMBL/GenBank/DDBJ whole genome shotgun (WGS) entry which is preliminary data.</text>
</comment>
<dbReference type="GO" id="GO:0015171">
    <property type="term" value="F:amino acid transmembrane transporter activity"/>
    <property type="evidence" value="ECO:0007669"/>
    <property type="project" value="TreeGrafter"/>
</dbReference>
<evidence type="ECO:0000256" key="2">
    <source>
        <dbReference type="ARBA" id="ARBA00022475"/>
    </source>
</evidence>
<dbReference type="GO" id="GO:0005886">
    <property type="term" value="C:plasma membrane"/>
    <property type="evidence" value="ECO:0007669"/>
    <property type="project" value="UniProtKB-SubCell"/>
</dbReference>
<feature type="transmembrane region" description="Helical" evidence="6">
    <location>
        <begin position="142"/>
        <end position="163"/>
    </location>
</feature>
<dbReference type="InterPro" id="IPR001123">
    <property type="entry name" value="LeuE-type"/>
</dbReference>
<keyword evidence="3 6" id="KW-0812">Transmembrane</keyword>
<evidence type="ECO:0000256" key="6">
    <source>
        <dbReference type="SAM" id="Phobius"/>
    </source>
</evidence>
<keyword evidence="8" id="KW-1185">Reference proteome</keyword>
<feature type="transmembrane region" description="Helical" evidence="6">
    <location>
        <begin position="35"/>
        <end position="61"/>
    </location>
</feature>
<evidence type="ECO:0000256" key="5">
    <source>
        <dbReference type="ARBA" id="ARBA00023136"/>
    </source>
</evidence>
<feature type="transmembrane region" description="Helical" evidence="6">
    <location>
        <begin position="175"/>
        <end position="196"/>
    </location>
</feature>
<dbReference type="Pfam" id="PF01810">
    <property type="entry name" value="LysE"/>
    <property type="match status" value="1"/>
</dbReference>
<evidence type="ECO:0000256" key="4">
    <source>
        <dbReference type="ARBA" id="ARBA00022989"/>
    </source>
</evidence>
<keyword evidence="4 6" id="KW-1133">Transmembrane helix</keyword>
<evidence type="ECO:0000256" key="1">
    <source>
        <dbReference type="ARBA" id="ARBA00004651"/>
    </source>
</evidence>
<proteinExistence type="predicted"/>
<name>A0A327YBC2_9RHOB</name>
<protein>
    <submittedName>
        <fullName evidence="7">L-lysine exporter family protein LysE/ArgO</fullName>
    </submittedName>
</protein>
<feature type="transmembrane region" description="Helical" evidence="6">
    <location>
        <begin position="73"/>
        <end position="92"/>
    </location>
</feature>
<evidence type="ECO:0000313" key="8">
    <source>
        <dbReference type="Proteomes" id="UP000249165"/>
    </source>
</evidence>
<evidence type="ECO:0000256" key="3">
    <source>
        <dbReference type="ARBA" id="ARBA00022692"/>
    </source>
</evidence>
<keyword evidence="2" id="KW-1003">Cell membrane</keyword>
<gene>
    <name evidence="7" type="ORF">ATI53_101420</name>
</gene>
<reference evidence="7 8" key="1">
    <citation type="submission" date="2018-06" db="EMBL/GenBank/DDBJ databases">
        <title>Genomic Encyclopedia of Archaeal and Bacterial Type Strains, Phase II (KMG-II): from individual species to whole genera.</title>
        <authorList>
            <person name="Goeker M."/>
        </authorList>
    </citation>
    <scope>NUCLEOTIDE SEQUENCE [LARGE SCALE GENOMIC DNA]</scope>
    <source>
        <strain evidence="7 8">DSM 22011</strain>
    </source>
</reference>
<dbReference type="PANTHER" id="PTHR30086:SF20">
    <property type="entry name" value="ARGININE EXPORTER PROTEIN ARGO-RELATED"/>
    <property type="match status" value="1"/>
</dbReference>
<accession>A0A327YBC2</accession>
<sequence length="198" mass="20486">MHAAFAGLALGLSLIVAIGAQNAFVLRQGLMRSHVLAVCMVCAVSDAVLIAAGVAGFGALTTAVPWLETAMRWAGAGFLGWYGARTLLSAWHGTQTLAAGQLAGSLSGAVLSCLALTWLNPHVYLDTVMLLGAVSASYDNKLAFALGAMGGSFLFFFSLGYGARALAPVFARPVAWRWLDLGIGVTMWAIAARLVLGG</sequence>
<comment type="subcellular location">
    <subcellularLocation>
        <location evidence="1">Cell membrane</location>
        <topology evidence="1">Multi-pass membrane protein</topology>
    </subcellularLocation>
</comment>
<dbReference type="AlphaFoldDB" id="A0A327YBC2"/>
<dbReference type="RefSeq" id="WP_111550264.1">
    <property type="nucleotide sequence ID" value="NZ_LIGL01000019.1"/>
</dbReference>
<organism evidence="7 8">
    <name type="scientific">Salipiger aestuarii</name>
    <dbReference type="NCBI Taxonomy" id="568098"/>
    <lineage>
        <taxon>Bacteria</taxon>
        <taxon>Pseudomonadati</taxon>
        <taxon>Pseudomonadota</taxon>
        <taxon>Alphaproteobacteria</taxon>
        <taxon>Rhodobacterales</taxon>
        <taxon>Roseobacteraceae</taxon>
        <taxon>Salipiger</taxon>
    </lineage>
</organism>